<evidence type="ECO:0000313" key="3">
    <source>
        <dbReference type="Proteomes" id="UP000035425"/>
    </source>
</evidence>
<dbReference type="EMBL" id="JWIO01000007">
    <property type="protein sequence ID" value="KLL12114.1"/>
    <property type="molecule type" value="Genomic_DNA"/>
</dbReference>
<evidence type="ECO:0000313" key="2">
    <source>
        <dbReference type="EMBL" id="KLL12114.1"/>
    </source>
</evidence>
<evidence type="ECO:0000259" key="1">
    <source>
        <dbReference type="Pfam" id="PF08861"/>
    </source>
</evidence>
<name>A0ABR5F5V8_9ACTN</name>
<dbReference type="Proteomes" id="UP000035425">
    <property type="component" value="Unassembled WGS sequence"/>
</dbReference>
<accession>A0ABR5F5V8</accession>
<reference evidence="2 3" key="1">
    <citation type="submission" date="2014-12" db="EMBL/GenBank/DDBJ databases">
        <title>Frankia sp. BMG5.1 draft genome.</title>
        <authorList>
            <person name="Gtari M."/>
            <person name="Ghodhbane-Gtari F."/>
            <person name="Nouioui I."/>
            <person name="Ktari A."/>
            <person name="Hezbri K."/>
            <person name="Mimouni W."/>
            <person name="Sbissi I."/>
            <person name="Ayari A."/>
            <person name="Yamanaka T."/>
            <person name="Normand P."/>
            <person name="Tisa L.S."/>
            <person name="Boudabous A."/>
        </authorList>
    </citation>
    <scope>NUCLEOTIDE SEQUENCE [LARGE SCALE GENOMIC DNA]</scope>
    <source>
        <strain evidence="2 3">BMG5.1</strain>
    </source>
</reference>
<protein>
    <recommendedName>
        <fullName evidence="1">DUF1828 domain-containing protein</fullName>
    </recommendedName>
</protein>
<proteinExistence type="predicted"/>
<organism evidence="2 3">
    <name type="scientific">Protofrankia coriariae</name>
    <dbReference type="NCBI Taxonomy" id="1562887"/>
    <lineage>
        <taxon>Bacteria</taxon>
        <taxon>Bacillati</taxon>
        <taxon>Actinomycetota</taxon>
        <taxon>Actinomycetes</taxon>
        <taxon>Frankiales</taxon>
        <taxon>Frankiaceae</taxon>
        <taxon>Protofrankia</taxon>
    </lineage>
</organism>
<sequence length="272" mass="29287">MWIMDGAATVGAVLHAINDHTVVRPYGDGLLVDLPLTYGDGDAVRVLVEPMGNGYRVTDRAAAAALLAMAGVNVTKGRSAEAFAEAVRSAGLNGTDVAEGELVAFGDASDLGQRVLDVAQASMRVDQLRWLAVRQPSARFPELVTKRIDRWVDGDERQVQRKAPVPLRSGRSRPVTLRVSHNDRSAYIQAVGSRDQEQAAERCYCIFSLSQVPKDNRIAALDGGPEDWQAAIIDELKSVGSVEFFDDLIGLENRLDAIVPPPPSLLSAQSSA</sequence>
<keyword evidence="3" id="KW-1185">Reference proteome</keyword>
<gene>
    <name evidence="2" type="ORF">FrCorBMG51_06520</name>
</gene>
<comment type="caution">
    <text evidence="2">The sequence shown here is derived from an EMBL/GenBank/DDBJ whole genome shotgun (WGS) entry which is preliminary data.</text>
</comment>
<dbReference type="Pfam" id="PF08861">
    <property type="entry name" value="DUF1828"/>
    <property type="match status" value="1"/>
</dbReference>
<dbReference type="InterPro" id="IPR014960">
    <property type="entry name" value="DUF1828"/>
</dbReference>
<feature type="domain" description="DUF1828" evidence="1">
    <location>
        <begin position="35"/>
        <end position="125"/>
    </location>
</feature>